<feature type="signal peptide" evidence="1">
    <location>
        <begin position="1"/>
        <end position="18"/>
    </location>
</feature>
<proteinExistence type="predicted"/>
<gene>
    <name evidence="2" type="ORF">MN202_18995</name>
</gene>
<feature type="chain" id="PRO_5045962768" evidence="1">
    <location>
        <begin position="19"/>
        <end position="152"/>
    </location>
</feature>
<comment type="caution">
    <text evidence="2">The sequence shown here is derived from an EMBL/GenBank/DDBJ whole genome shotgun (WGS) entry which is preliminary data.</text>
</comment>
<dbReference type="Proteomes" id="UP001375382">
    <property type="component" value="Unassembled WGS sequence"/>
</dbReference>
<sequence length="152" mass="16671">MSKFLNIFLLMMAFSSVAVETVPFVSLLSSPEKYDRKCIQTVGVISIEYEGGKLYLDHASYLAKAYENAISQPFEAAMVAYDSEKGEAQAKNLTDAFEGKLVRVVGKFKAVNPSKRLLSTKSNFISISYIESLAPYDGASFGNQAGCLEQIL</sequence>
<protein>
    <submittedName>
        <fullName evidence="2">Uncharacterized protein</fullName>
    </submittedName>
</protein>
<evidence type="ECO:0000256" key="1">
    <source>
        <dbReference type="SAM" id="SignalP"/>
    </source>
</evidence>
<evidence type="ECO:0000313" key="2">
    <source>
        <dbReference type="EMBL" id="MEH8019327.1"/>
    </source>
</evidence>
<evidence type="ECO:0000313" key="3">
    <source>
        <dbReference type="Proteomes" id="UP001375382"/>
    </source>
</evidence>
<name>A0ABU8CD05_9GAMM</name>
<accession>A0ABU8CD05</accession>
<keyword evidence="1" id="KW-0732">Signal</keyword>
<keyword evidence="3" id="KW-1185">Reference proteome</keyword>
<organism evidence="2 3">
    <name type="scientific">Rheinheimera muenzenbergensis</name>
    <dbReference type="NCBI Taxonomy" id="1193628"/>
    <lineage>
        <taxon>Bacteria</taxon>
        <taxon>Pseudomonadati</taxon>
        <taxon>Pseudomonadota</taxon>
        <taxon>Gammaproteobacteria</taxon>
        <taxon>Chromatiales</taxon>
        <taxon>Chromatiaceae</taxon>
        <taxon>Rheinheimera</taxon>
    </lineage>
</organism>
<dbReference type="EMBL" id="JALAAR010000024">
    <property type="protein sequence ID" value="MEH8019327.1"/>
    <property type="molecule type" value="Genomic_DNA"/>
</dbReference>
<dbReference type="RefSeq" id="WP_335737723.1">
    <property type="nucleotide sequence ID" value="NZ_JALAAR010000024.1"/>
</dbReference>
<reference evidence="2 3" key="1">
    <citation type="journal article" date="2023" name="Ecotoxicol. Environ. Saf.">
        <title>Mercury remediation potential of mercury-resistant strain Rheinheimera metallidurans sp. nov. isolated from a municipal waste dumping site.</title>
        <authorList>
            <person name="Yadav V."/>
            <person name="Manjhi A."/>
            <person name="Vadakedath N."/>
        </authorList>
    </citation>
    <scope>NUCLEOTIDE SEQUENCE [LARGE SCALE GENOMIC DNA]</scope>
    <source>
        <strain evidence="2 3">E-49</strain>
    </source>
</reference>